<gene>
    <name evidence="2" type="ORF">EG242_02995</name>
</gene>
<name>A0A3P1B5E6_9FLAO</name>
<protein>
    <submittedName>
        <fullName evidence="2">Uncharacterized protein</fullName>
    </submittedName>
</protein>
<feature type="transmembrane region" description="Helical" evidence="1">
    <location>
        <begin position="20"/>
        <end position="41"/>
    </location>
</feature>
<dbReference type="OrthoDB" id="6028159at2"/>
<feature type="transmembrane region" description="Helical" evidence="1">
    <location>
        <begin position="47"/>
        <end position="72"/>
    </location>
</feature>
<sequence>MEKDFIIYEVNKSNILKMCLLMFLFGIVGTLFLFFPTFFVSSIYRNILIIKLIGILGVITSVIFLIGHITLFGSSYGFKILKEGIINKSNLTNCGIIYFKDIIKIQTKNLKKNNFILIFVKNEHEYLKRVKNPLLKINLMMYKRSYNTPFIIEIKNLNCTIQQLEQDLKKARIKIQN</sequence>
<dbReference type="NCBIfam" id="NF041635">
    <property type="entry name" value="STM3941_fam"/>
    <property type="match status" value="1"/>
</dbReference>
<proteinExistence type="predicted"/>
<keyword evidence="1" id="KW-1133">Transmembrane helix</keyword>
<dbReference type="InterPro" id="IPR048136">
    <property type="entry name" value="STM3941-like"/>
</dbReference>
<comment type="caution">
    <text evidence="2">The sequence shown here is derived from an EMBL/GenBank/DDBJ whole genome shotgun (WGS) entry which is preliminary data.</text>
</comment>
<evidence type="ECO:0000256" key="1">
    <source>
        <dbReference type="SAM" id="Phobius"/>
    </source>
</evidence>
<organism evidence="2 3">
    <name type="scientific">Paenimyroides viscosum</name>
    <dbReference type="NCBI Taxonomy" id="2488729"/>
    <lineage>
        <taxon>Bacteria</taxon>
        <taxon>Pseudomonadati</taxon>
        <taxon>Bacteroidota</taxon>
        <taxon>Flavobacteriia</taxon>
        <taxon>Flavobacteriales</taxon>
        <taxon>Flavobacteriaceae</taxon>
        <taxon>Paenimyroides</taxon>
    </lineage>
</organism>
<accession>A0A3P1B5E6</accession>
<dbReference type="EMBL" id="RQTJ01000004">
    <property type="protein sequence ID" value="RRA96204.1"/>
    <property type="molecule type" value="Genomic_DNA"/>
</dbReference>
<evidence type="ECO:0000313" key="2">
    <source>
        <dbReference type="EMBL" id="RRA96204.1"/>
    </source>
</evidence>
<dbReference type="AlphaFoldDB" id="A0A3P1B5E6"/>
<reference evidence="2 3" key="1">
    <citation type="submission" date="2018-11" db="EMBL/GenBank/DDBJ databases">
        <title>Flavobacterium sp. nov., YIM 102796 draft genome.</title>
        <authorList>
            <person name="Li G."/>
            <person name="Jiang Y."/>
        </authorList>
    </citation>
    <scope>NUCLEOTIDE SEQUENCE [LARGE SCALE GENOMIC DNA]</scope>
    <source>
        <strain evidence="2 3">YIM 102796</strain>
    </source>
</reference>
<dbReference type="RefSeq" id="WP_124898439.1">
    <property type="nucleotide sequence ID" value="NZ_RQTJ01000004.1"/>
</dbReference>
<dbReference type="Proteomes" id="UP000268372">
    <property type="component" value="Unassembled WGS sequence"/>
</dbReference>
<evidence type="ECO:0000313" key="3">
    <source>
        <dbReference type="Proteomes" id="UP000268372"/>
    </source>
</evidence>
<keyword evidence="3" id="KW-1185">Reference proteome</keyword>
<keyword evidence="1" id="KW-0812">Transmembrane</keyword>
<keyword evidence="1" id="KW-0472">Membrane</keyword>